<organism evidence="1 2">
    <name type="scientific">Mucilaginibacter limnophilus</name>
    <dbReference type="NCBI Taxonomy" id="1932778"/>
    <lineage>
        <taxon>Bacteria</taxon>
        <taxon>Pseudomonadati</taxon>
        <taxon>Bacteroidota</taxon>
        <taxon>Sphingobacteriia</taxon>
        <taxon>Sphingobacteriales</taxon>
        <taxon>Sphingobacteriaceae</taxon>
        <taxon>Mucilaginibacter</taxon>
    </lineage>
</organism>
<keyword evidence="2" id="KW-1185">Reference proteome</keyword>
<name>A0A437MSE7_9SPHI</name>
<dbReference type="EMBL" id="SACK01000004">
    <property type="protein sequence ID" value="RVU00584.1"/>
    <property type="molecule type" value="Genomic_DNA"/>
</dbReference>
<dbReference type="InterPro" id="IPR010862">
    <property type="entry name" value="DUF1493"/>
</dbReference>
<protein>
    <submittedName>
        <fullName evidence="1">DUF1493 family protein</fullName>
    </submittedName>
</protein>
<reference evidence="1 2" key="1">
    <citation type="submission" date="2019-01" db="EMBL/GenBank/DDBJ databases">
        <authorList>
            <person name="Chen W.-M."/>
        </authorList>
    </citation>
    <scope>NUCLEOTIDE SEQUENCE [LARGE SCALE GENOMIC DNA]</scope>
    <source>
        <strain evidence="1 2">YBJ-36</strain>
    </source>
</reference>
<proteinExistence type="predicted"/>
<gene>
    <name evidence="1" type="ORF">EOD41_11315</name>
</gene>
<dbReference type="RefSeq" id="WP_127704925.1">
    <property type="nucleotide sequence ID" value="NZ_SACK01000004.1"/>
</dbReference>
<dbReference type="Proteomes" id="UP000282759">
    <property type="component" value="Unassembled WGS sequence"/>
</dbReference>
<dbReference type="AlphaFoldDB" id="A0A437MSE7"/>
<evidence type="ECO:0000313" key="1">
    <source>
        <dbReference type="EMBL" id="RVU00584.1"/>
    </source>
</evidence>
<comment type="caution">
    <text evidence="1">The sequence shown here is derived from an EMBL/GenBank/DDBJ whole genome shotgun (WGS) entry which is preliminary data.</text>
</comment>
<sequence length="115" mass="12906">MSKTHAQILSELKVMISDFSGVHQKNINEESMLETDLRIYGDDTIDLLIIYSEQYNIDMSAFKGEEYIASEGDTLLPAIKKFFNGEKQVSRKDIKVADLVNGVITGVFNPSTLND</sequence>
<evidence type="ECO:0000313" key="2">
    <source>
        <dbReference type="Proteomes" id="UP000282759"/>
    </source>
</evidence>
<accession>A0A437MSE7</accession>
<dbReference type="Pfam" id="PF07377">
    <property type="entry name" value="DUF1493"/>
    <property type="match status" value="1"/>
</dbReference>